<name>A0A4Q4LZJ8_9PLEO</name>
<reference evidence="4" key="1">
    <citation type="journal article" date="2019" name="bioRxiv">
        <title>Genomics, evolutionary history and diagnostics of the Alternaria alternata species group including apple and Asian pear pathotypes.</title>
        <authorList>
            <person name="Armitage A.D."/>
            <person name="Cockerton H.M."/>
            <person name="Sreenivasaprasad S."/>
            <person name="Woodhall J.W."/>
            <person name="Lane C.R."/>
            <person name="Harrison R.J."/>
            <person name="Clarkson J.P."/>
        </authorList>
    </citation>
    <scope>NUCLEOTIDE SEQUENCE [LARGE SCALE GENOMIC DNA]</scope>
    <source>
        <strain evidence="4">FERA 1082</strain>
    </source>
</reference>
<evidence type="ECO:0000313" key="4">
    <source>
        <dbReference type="Proteomes" id="UP000292402"/>
    </source>
</evidence>
<evidence type="ECO:0000259" key="2">
    <source>
        <dbReference type="Pfam" id="PF20253"/>
    </source>
</evidence>
<dbReference type="EMBL" id="PDXA01000075">
    <property type="protein sequence ID" value="RYN31215.1"/>
    <property type="molecule type" value="Genomic_DNA"/>
</dbReference>
<feature type="non-terminal residue" evidence="3">
    <location>
        <position position="1"/>
    </location>
</feature>
<gene>
    <name evidence="3" type="ORF">AA0114_g12224</name>
</gene>
<feature type="domain" description="DUF6604" evidence="2">
    <location>
        <begin position="6"/>
        <end position="263"/>
    </location>
</feature>
<dbReference type="PANTHER" id="PTHR38795">
    <property type="entry name" value="DUF6604 DOMAIN-CONTAINING PROTEIN"/>
    <property type="match status" value="1"/>
</dbReference>
<accession>A0A4Q4LZJ8</accession>
<organism evidence="3 4">
    <name type="scientific">Alternaria tenuissima</name>
    <dbReference type="NCBI Taxonomy" id="119927"/>
    <lineage>
        <taxon>Eukaryota</taxon>
        <taxon>Fungi</taxon>
        <taxon>Dikarya</taxon>
        <taxon>Ascomycota</taxon>
        <taxon>Pezizomycotina</taxon>
        <taxon>Dothideomycetes</taxon>
        <taxon>Pleosporomycetidae</taxon>
        <taxon>Pleosporales</taxon>
        <taxon>Pleosporineae</taxon>
        <taxon>Pleosporaceae</taxon>
        <taxon>Alternaria</taxon>
        <taxon>Alternaria sect. Alternaria</taxon>
        <taxon>Alternaria alternata complex</taxon>
    </lineage>
</organism>
<sequence>RTCAVASTAKSFGYSATLGPPPPTEQKSQRLKGKARKTAKQVTAPQNGSDKQTSKPKYTLAVKDFISLSEHIAGVTDKTVEIPEYFNVALNRVISVRSSFSTKLETAGEAVNQASDSRHNFFVTVLEKVRESLKPLTKSNALDLSSIKNATPRAGGDRARQSELRNLFEVLDVYEPSAEFLAAPDVVPSPSPVELEYTVEEPTDSIIEAFMAMTMLVNDLSRLRAEIADLWARHNTGELDLPTVSVATNAAIELAHSMEDEVYPLMKFLVETVPFHELYWTGICKQAGLDALTPQSPPHADDYNFQVYDIADALFINSRNALLVFLANFQPPIMSYNGKWGPFDKNARQPPQTNREKYARDKSTLQEVLQDLPLLFNRPGVIEDQFVHAFAAARTSYNKANSNQQPPI</sequence>
<dbReference type="PANTHER" id="PTHR38795:SF1">
    <property type="entry name" value="DUF6604 DOMAIN-CONTAINING PROTEIN"/>
    <property type="match status" value="1"/>
</dbReference>
<dbReference type="InterPro" id="IPR046539">
    <property type="entry name" value="DUF6604"/>
</dbReference>
<feature type="compositionally biased region" description="Polar residues" evidence="1">
    <location>
        <begin position="40"/>
        <end position="51"/>
    </location>
</feature>
<comment type="caution">
    <text evidence="3">The sequence shown here is derived from an EMBL/GenBank/DDBJ whole genome shotgun (WGS) entry which is preliminary data.</text>
</comment>
<evidence type="ECO:0000313" key="3">
    <source>
        <dbReference type="EMBL" id="RYN31215.1"/>
    </source>
</evidence>
<feature type="region of interest" description="Disordered" evidence="1">
    <location>
        <begin position="1"/>
        <end position="55"/>
    </location>
</feature>
<dbReference type="Pfam" id="PF20253">
    <property type="entry name" value="DUF6604"/>
    <property type="match status" value="1"/>
</dbReference>
<dbReference type="Proteomes" id="UP000292402">
    <property type="component" value="Unassembled WGS sequence"/>
</dbReference>
<dbReference type="AlphaFoldDB" id="A0A4Q4LZJ8"/>
<evidence type="ECO:0000256" key="1">
    <source>
        <dbReference type="SAM" id="MobiDB-lite"/>
    </source>
</evidence>
<protein>
    <recommendedName>
        <fullName evidence="2">DUF6604 domain-containing protein</fullName>
    </recommendedName>
</protein>
<proteinExistence type="predicted"/>
<feature type="compositionally biased region" description="Basic residues" evidence="1">
    <location>
        <begin position="29"/>
        <end position="39"/>
    </location>
</feature>